<reference evidence="14" key="1">
    <citation type="submission" date="2022-12" db="EMBL/GenBank/DDBJ databases">
        <title>Draft genome assemblies for two species of Escallonia (Escalloniales).</title>
        <authorList>
            <person name="Chanderbali A."/>
            <person name="Dervinis C."/>
            <person name="Anghel I."/>
            <person name="Soltis D."/>
            <person name="Soltis P."/>
            <person name="Zapata F."/>
        </authorList>
    </citation>
    <scope>NUCLEOTIDE SEQUENCE</scope>
    <source>
        <strain evidence="14">UCBG64.0493</strain>
        <tissue evidence="14">Leaf</tissue>
    </source>
</reference>
<evidence type="ECO:0000256" key="1">
    <source>
        <dbReference type="ARBA" id="ARBA00004251"/>
    </source>
</evidence>
<evidence type="ECO:0000256" key="10">
    <source>
        <dbReference type="ARBA" id="ARBA00023170"/>
    </source>
</evidence>
<evidence type="ECO:0000256" key="11">
    <source>
        <dbReference type="ARBA" id="ARBA00023180"/>
    </source>
</evidence>
<dbReference type="Pfam" id="PF00560">
    <property type="entry name" value="LRR_1"/>
    <property type="match status" value="1"/>
</dbReference>
<evidence type="ECO:0000256" key="2">
    <source>
        <dbReference type="ARBA" id="ARBA00009592"/>
    </source>
</evidence>
<name>A0AA89BB89_9ASTE</name>
<comment type="caution">
    <text evidence="14">The sequence shown here is derived from an EMBL/GenBank/DDBJ whole genome shotgun (WGS) entry which is preliminary data.</text>
</comment>
<protein>
    <submittedName>
        <fullName evidence="14">Uncharacterized protein</fullName>
    </submittedName>
</protein>
<dbReference type="PROSITE" id="PS51375">
    <property type="entry name" value="PPR"/>
    <property type="match status" value="1"/>
</dbReference>
<evidence type="ECO:0000313" key="15">
    <source>
        <dbReference type="Proteomes" id="UP001188597"/>
    </source>
</evidence>
<evidence type="ECO:0000256" key="4">
    <source>
        <dbReference type="ARBA" id="ARBA00022614"/>
    </source>
</evidence>
<feature type="repeat" description="PPR" evidence="12">
    <location>
        <begin position="109"/>
        <end position="144"/>
    </location>
</feature>
<accession>A0AA89BB89</accession>
<keyword evidence="6" id="KW-0732">Signal</keyword>
<keyword evidence="9 13" id="KW-0472">Membrane</keyword>
<dbReference type="SUPFAM" id="SSF52047">
    <property type="entry name" value="RNI-like"/>
    <property type="match status" value="1"/>
</dbReference>
<evidence type="ECO:0000256" key="3">
    <source>
        <dbReference type="ARBA" id="ARBA00022475"/>
    </source>
</evidence>
<dbReference type="EMBL" id="JAVXUP010000174">
    <property type="protein sequence ID" value="KAK3035430.1"/>
    <property type="molecule type" value="Genomic_DNA"/>
</dbReference>
<keyword evidence="8 13" id="KW-1133">Transmembrane helix</keyword>
<comment type="similarity">
    <text evidence="2">Belongs to the RLP family.</text>
</comment>
<keyword evidence="15" id="KW-1185">Reference proteome</keyword>
<keyword evidence="10" id="KW-0675">Receptor</keyword>
<dbReference type="InterPro" id="IPR002885">
    <property type="entry name" value="PPR_rpt"/>
</dbReference>
<dbReference type="GO" id="GO:0006952">
    <property type="term" value="P:defense response"/>
    <property type="evidence" value="ECO:0007669"/>
    <property type="project" value="UniProtKB-ARBA"/>
</dbReference>
<dbReference type="Gene3D" id="3.80.10.10">
    <property type="entry name" value="Ribonuclease Inhibitor"/>
    <property type="match status" value="1"/>
</dbReference>
<keyword evidence="7" id="KW-0677">Repeat</keyword>
<dbReference type="FunFam" id="3.80.10.10:FF:000111">
    <property type="entry name" value="LRR receptor-like serine/threonine-protein kinase ERECTA"/>
    <property type="match status" value="1"/>
</dbReference>
<dbReference type="PRINTS" id="PR00019">
    <property type="entry name" value="LEURICHRPT"/>
</dbReference>
<dbReference type="FunFam" id="3.80.10.10:FF:000095">
    <property type="entry name" value="LRR receptor-like serine/threonine-protein kinase GSO1"/>
    <property type="match status" value="1"/>
</dbReference>
<dbReference type="InterPro" id="IPR011990">
    <property type="entry name" value="TPR-like_helical_dom_sf"/>
</dbReference>
<dbReference type="Proteomes" id="UP001188597">
    <property type="component" value="Unassembled WGS sequence"/>
</dbReference>
<dbReference type="InterPro" id="IPR001611">
    <property type="entry name" value="Leu-rich_rpt"/>
</dbReference>
<dbReference type="PANTHER" id="PTHR27004">
    <property type="entry name" value="RECEPTOR-LIKE PROTEIN 12 ISOFORM X1"/>
    <property type="match status" value="1"/>
</dbReference>
<dbReference type="Gene3D" id="1.25.40.10">
    <property type="entry name" value="Tetratricopeptide repeat domain"/>
    <property type="match status" value="1"/>
</dbReference>
<keyword evidence="11" id="KW-0325">Glycoprotein</keyword>
<evidence type="ECO:0000256" key="13">
    <source>
        <dbReference type="SAM" id="Phobius"/>
    </source>
</evidence>
<dbReference type="InterPro" id="IPR032675">
    <property type="entry name" value="LRR_dom_sf"/>
</dbReference>
<sequence length="654" mass="72838">MATAEVIANMATPSTPVISLPRHHLHLPIQNPSSIAVNNDRYLANHPTITLIDQCSKPNQLKQIHAQMLRTGLFSDPFSASKLISAVALSSSPNLNYARQLFDEIPHRNLYTWNALIRAYASSREPHQSLLIFIRMLYDSNDLPNKFTFPFVLKAAAELEASRVGSGVHGMVAALVSDLPCSPSHISHSSCLTHRSQQNGQARVACLQVPYPREIGRLHRLRYLNLRFNNLQGWASSNSSHTLDLQFINLAYNSMSGDAPTQVSLATGLQRLDISYNRLDGVIPQCYGNSSKYLFMLNLGNNRLHGTIPDTFPEGNGLMSIDFENNYLDGPVPRSWAYCRYLEILNLRNNLLNGTFPYWLEALPNLRVLALRSNRLQGSIGSPQVKTPFSKLRIIDLSDNELTGPLPMEYFKKFQGLITTDEKNAGLQYIGRGNYYSSVTVTIKGREVQMNKIAVTFTTIDFSSNRLTGEIPESLGDLTSLRLLNISNNSLTGQIPSSLGNMAALESLDLSTNLLVGKIHMQLTSCTFLAILNLSKNHLAGPIPRGNQFNTFGSDSYAENLALCGFPLSGPCTADEEPKRPPGIFQQSDGSFFYSELSWEVVALGYGFGFIFGVVTGYLAFLTGKPKWFVRNAEGNKRRKNRDISWHRQRLSRR</sequence>
<evidence type="ECO:0000256" key="8">
    <source>
        <dbReference type="ARBA" id="ARBA00022989"/>
    </source>
</evidence>
<dbReference type="Pfam" id="PF13855">
    <property type="entry name" value="LRR_8"/>
    <property type="match status" value="2"/>
</dbReference>
<evidence type="ECO:0000256" key="6">
    <source>
        <dbReference type="ARBA" id="ARBA00022729"/>
    </source>
</evidence>
<organism evidence="14 15">
    <name type="scientific">Escallonia herrerae</name>
    <dbReference type="NCBI Taxonomy" id="1293975"/>
    <lineage>
        <taxon>Eukaryota</taxon>
        <taxon>Viridiplantae</taxon>
        <taxon>Streptophyta</taxon>
        <taxon>Embryophyta</taxon>
        <taxon>Tracheophyta</taxon>
        <taxon>Spermatophyta</taxon>
        <taxon>Magnoliopsida</taxon>
        <taxon>eudicotyledons</taxon>
        <taxon>Gunneridae</taxon>
        <taxon>Pentapetalae</taxon>
        <taxon>asterids</taxon>
        <taxon>campanulids</taxon>
        <taxon>Escalloniales</taxon>
        <taxon>Escalloniaceae</taxon>
        <taxon>Escallonia</taxon>
    </lineage>
</organism>
<dbReference type="GO" id="GO:0005886">
    <property type="term" value="C:plasma membrane"/>
    <property type="evidence" value="ECO:0007669"/>
    <property type="project" value="UniProtKB-SubCell"/>
</dbReference>
<gene>
    <name evidence="14" type="ORF">RJ639_032855</name>
</gene>
<dbReference type="GO" id="GO:0003729">
    <property type="term" value="F:mRNA binding"/>
    <property type="evidence" value="ECO:0007669"/>
    <property type="project" value="UniProtKB-ARBA"/>
</dbReference>
<dbReference type="AlphaFoldDB" id="A0AA89BB89"/>
<evidence type="ECO:0000256" key="7">
    <source>
        <dbReference type="ARBA" id="ARBA00022737"/>
    </source>
</evidence>
<proteinExistence type="inferred from homology"/>
<evidence type="ECO:0000313" key="14">
    <source>
        <dbReference type="EMBL" id="KAK3035430.1"/>
    </source>
</evidence>
<feature type="transmembrane region" description="Helical" evidence="13">
    <location>
        <begin position="601"/>
        <end position="621"/>
    </location>
</feature>
<keyword evidence="3" id="KW-1003">Cell membrane</keyword>
<comment type="subcellular location">
    <subcellularLocation>
        <location evidence="1">Cell membrane</location>
        <topology evidence="1">Single-pass type I membrane protein</topology>
    </subcellularLocation>
</comment>
<evidence type="ECO:0000256" key="5">
    <source>
        <dbReference type="ARBA" id="ARBA00022692"/>
    </source>
</evidence>
<dbReference type="PANTHER" id="PTHR27004:SF428">
    <property type="entry name" value="OS01G0160600 PROTEIN"/>
    <property type="match status" value="1"/>
</dbReference>
<keyword evidence="4" id="KW-0433">Leucine-rich repeat</keyword>
<evidence type="ECO:0000256" key="12">
    <source>
        <dbReference type="PROSITE-ProRule" id="PRU00708"/>
    </source>
</evidence>
<keyword evidence="5 13" id="KW-0812">Transmembrane</keyword>
<dbReference type="GO" id="GO:0051707">
    <property type="term" value="P:response to other organism"/>
    <property type="evidence" value="ECO:0007669"/>
    <property type="project" value="UniProtKB-ARBA"/>
</dbReference>
<dbReference type="FunFam" id="1.25.40.10:FF:000557">
    <property type="entry name" value="Pentatricopeptide repeat-containing protein, chloroplastic"/>
    <property type="match status" value="1"/>
</dbReference>
<evidence type="ECO:0000256" key="9">
    <source>
        <dbReference type="ARBA" id="ARBA00023136"/>
    </source>
</evidence>